<keyword evidence="5" id="KW-1185">Reference proteome</keyword>
<gene>
    <name evidence="4" type="ORF">EUX98_g7694</name>
</gene>
<dbReference type="EMBL" id="SGPM01000342">
    <property type="protein sequence ID" value="THH26493.1"/>
    <property type="molecule type" value="Genomic_DNA"/>
</dbReference>
<feature type="domain" description="DUF6533" evidence="3">
    <location>
        <begin position="20"/>
        <end position="61"/>
    </location>
</feature>
<dbReference type="Proteomes" id="UP000308730">
    <property type="component" value="Unassembled WGS sequence"/>
</dbReference>
<reference evidence="4 5" key="1">
    <citation type="submission" date="2019-02" db="EMBL/GenBank/DDBJ databases">
        <title>Genome sequencing of the rare red list fungi Antrodiella citrinella (Flaviporus citrinellus).</title>
        <authorList>
            <person name="Buettner E."/>
            <person name="Kellner H."/>
        </authorList>
    </citation>
    <scope>NUCLEOTIDE SEQUENCE [LARGE SCALE GENOMIC DNA]</scope>
    <source>
        <strain evidence="4 5">DSM 108506</strain>
    </source>
</reference>
<evidence type="ECO:0000313" key="4">
    <source>
        <dbReference type="EMBL" id="THH26493.1"/>
    </source>
</evidence>
<dbReference type="Pfam" id="PF20151">
    <property type="entry name" value="DUF6533"/>
    <property type="match status" value="1"/>
</dbReference>
<organism evidence="4 5">
    <name type="scientific">Antrodiella citrinella</name>
    <dbReference type="NCBI Taxonomy" id="2447956"/>
    <lineage>
        <taxon>Eukaryota</taxon>
        <taxon>Fungi</taxon>
        <taxon>Dikarya</taxon>
        <taxon>Basidiomycota</taxon>
        <taxon>Agaricomycotina</taxon>
        <taxon>Agaricomycetes</taxon>
        <taxon>Polyporales</taxon>
        <taxon>Steccherinaceae</taxon>
        <taxon>Antrodiella</taxon>
    </lineage>
</organism>
<keyword evidence="2" id="KW-0472">Membrane</keyword>
<dbReference type="AlphaFoldDB" id="A0A4V3XHT3"/>
<protein>
    <recommendedName>
        <fullName evidence="3">DUF6533 domain-containing protein</fullName>
    </recommendedName>
</protein>
<accession>A0A4V3XHT3</accession>
<dbReference type="InterPro" id="IPR045340">
    <property type="entry name" value="DUF6533"/>
</dbReference>
<evidence type="ECO:0000256" key="2">
    <source>
        <dbReference type="SAM" id="Phobius"/>
    </source>
</evidence>
<feature type="transmembrane region" description="Helical" evidence="2">
    <location>
        <begin position="77"/>
        <end position="98"/>
    </location>
</feature>
<feature type="transmembrane region" description="Helical" evidence="2">
    <location>
        <begin position="49"/>
        <end position="71"/>
    </location>
</feature>
<name>A0A4V3XHT3_9APHY</name>
<keyword evidence="2" id="KW-1133">Transmembrane helix</keyword>
<comment type="caution">
    <text evidence="4">The sequence shown here is derived from an EMBL/GenBank/DDBJ whole genome shotgun (WGS) entry which is preliminary data.</text>
</comment>
<proteinExistence type="predicted"/>
<feature type="transmembrane region" description="Helical" evidence="2">
    <location>
        <begin position="110"/>
        <end position="129"/>
    </location>
</feature>
<sequence>MSITANTIEAYRIYWETNSFTVAAKALFLWDFVITFDREVRYVWGRRPTIATVLFMVNRYINLSATIFQLFSQSSFVHAKIIISSLIFALFFSLRIYATWGRDWRPALPIFLLALVPPAANMLLTPFRLMLILNVAQIIVASMPQANNALSYFITPLTSILVSRFLLNLRRLGDAEERERTSIFVNTSIFSARQFHSEIIGNLGEELDYGTSVGSTAIHSEQPGVKRMISQDLSTLEDTVSGGASGTEYELSRLQDDA</sequence>
<keyword evidence="2" id="KW-0812">Transmembrane</keyword>
<evidence type="ECO:0000313" key="5">
    <source>
        <dbReference type="Proteomes" id="UP000308730"/>
    </source>
</evidence>
<evidence type="ECO:0000256" key="1">
    <source>
        <dbReference type="SAM" id="MobiDB-lite"/>
    </source>
</evidence>
<evidence type="ECO:0000259" key="3">
    <source>
        <dbReference type="Pfam" id="PF20151"/>
    </source>
</evidence>
<dbReference type="OrthoDB" id="3354157at2759"/>
<feature type="region of interest" description="Disordered" evidence="1">
    <location>
        <begin position="239"/>
        <end position="258"/>
    </location>
</feature>